<name>A0A094IWP4_9GAMM</name>
<dbReference type="AlphaFoldDB" id="A0A094IWP4"/>
<comment type="caution">
    <text evidence="1">The sequence shown here is derived from an EMBL/GenBank/DDBJ whole genome shotgun (WGS) entry which is preliminary data.</text>
</comment>
<keyword evidence="2" id="KW-1185">Reference proteome</keyword>
<proteinExistence type="predicted"/>
<dbReference type="STRING" id="435908.IDSA_02175"/>
<dbReference type="EMBL" id="JPER01000001">
    <property type="protein sequence ID" value="KFZ31537.1"/>
    <property type="molecule type" value="Genomic_DNA"/>
</dbReference>
<sequence>MLSVPAAAVSWPFAEISPWQLELAVVKNLQCPRPDAVQVWLPAKAGAVPAMRLFADWHRHPLAASQSCFTTRFYYPENLSCETRGERERLHCQLPLLPYEASVRQLVFVDEPGVASADDYQINVPLDASRALVAHEIGHWLGLADEYQMSSELAESFCNGGYAHASLNVVVSDTAVMSAAELEAFWQQLPWRFAVSDWQQLGERQADGDWRLGSADKERAGLFRIPACDASGKYAWRPVAQLTAMHYHDTAVWPELYLELIKRHQ</sequence>
<organism evidence="1 2">
    <name type="scientific">Pseudidiomarina salinarum</name>
    <dbReference type="NCBI Taxonomy" id="435908"/>
    <lineage>
        <taxon>Bacteria</taxon>
        <taxon>Pseudomonadati</taxon>
        <taxon>Pseudomonadota</taxon>
        <taxon>Gammaproteobacteria</taxon>
        <taxon>Alteromonadales</taxon>
        <taxon>Idiomarinaceae</taxon>
        <taxon>Pseudidiomarina</taxon>
    </lineage>
</organism>
<dbReference type="eggNOG" id="COG0790">
    <property type="taxonomic scope" value="Bacteria"/>
</dbReference>
<dbReference type="SUPFAM" id="SSF55486">
    <property type="entry name" value="Metalloproteases ('zincins'), catalytic domain"/>
    <property type="match status" value="1"/>
</dbReference>
<dbReference type="Gene3D" id="3.40.390.10">
    <property type="entry name" value="Collagenase (Catalytic Domain)"/>
    <property type="match status" value="1"/>
</dbReference>
<evidence type="ECO:0000313" key="1">
    <source>
        <dbReference type="EMBL" id="KFZ31537.1"/>
    </source>
</evidence>
<dbReference type="Proteomes" id="UP000054363">
    <property type="component" value="Unassembled WGS sequence"/>
</dbReference>
<evidence type="ECO:0000313" key="2">
    <source>
        <dbReference type="Proteomes" id="UP000054363"/>
    </source>
</evidence>
<gene>
    <name evidence="1" type="ORF">IDSA_02175</name>
</gene>
<dbReference type="InterPro" id="IPR024079">
    <property type="entry name" value="MetalloPept_cat_dom_sf"/>
</dbReference>
<protein>
    <submittedName>
        <fullName evidence="1">Uncharacterized protein</fullName>
    </submittedName>
</protein>
<accession>A0A094IWP4</accession>
<reference evidence="1 2" key="1">
    <citation type="submission" date="2014-06" db="EMBL/GenBank/DDBJ databases">
        <title>The draft genome sequence of Idiomarina salinarum ISL-52.</title>
        <authorList>
            <person name="Du J."/>
            <person name="Shao Z."/>
        </authorList>
    </citation>
    <scope>NUCLEOTIDE SEQUENCE [LARGE SCALE GENOMIC DNA]</scope>
    <source>
        <strain evidence="1 2">ISL-52</strain>
    </source>
</reference>
<dbReference type="GO" id="GO:0008237">
    <property type="term" value="F:metallopeptidase activity"/>
    <property type="evidence" value="ECO:0007669"/>
    <property type="project" value="InterPro"/>
</dbReference>